<name>A0A841E5V4_9ACTN</name>
<keyword evidence="4" id="KW-1185">Reference proteome</keyword>
<evidence type="ECO:0000313" key="3">
    <source>
        <dbReference type="EMBL" id="MBB5998525.1"/>
    </source>
</evidence>
<evidence type="ECO:0000256" key="2">
    <source>
        <dbReference type="SAM" id="Phobius"/>
    </source>
</evidence>
<keyword evidence="2" id="KW-1133">Transmembrane helix</keyword>
<protein>
    <recommendedName>
        <fullName evidence="5">Major facilitator superfamily (MFS) profile domain-containing protein</fullName>
    </recommendedName>
</protein>
<organism evidence="3 4">
    <name type="scientific">Streptomonospora salina</name>
    <dbReference type="NCBI Taxonomy" id="104205"/>
    <lineage>
        <taxon>Bacteria</taxon>
        <taxon>Bacillati</taxon>
        <taxon>Actinomycetota</taxon>
        <taxon>Actinomycetes</taxon>
        <taxon>Streptosporangiales</taxon>
        <taxon>Nocardiopsidaceae</taxon>
        <taxon>Streptomonospora</taxon>
    </lineage>
</organism>
<feature type="compositionally biased region" description="Pro residues" evidence="1">
    <location>
        <begin position="138"/>
        <end position="148"/>
    </location>
</feature>
<dbReference type="InterPro" id="IPR036259">
    <property type="entry name" value="MFS_trans_sf"/>
</dbReference>
<dbReference type="Gene3D" id="1.20.1250.20">
    <property type="entry name" value="MFS general substrate transporter like domains"/>
    <property type="match status" value="1"/>
</dbReference>
<keyword evidence="2" id="KW-0812">Transmembrane</keyword>
<evidence type="ECO:0000313" key="4">
    <source>
        <dbReference type="Proteomes" id="UP000578077"/>
    </source>
</evidence>
<dbReference type="SUPFAM" id="SSF103473">
    <property type="entry name" value="MFS general substrate transporter"/>
    <property type="match status" value="1"/>
</dbReference>
<dbReference type="Proteomes" id="UP000578077">
    <property type="component" value="Unassembled WGS sequence"/>
</dbReference>
<accession>A0A841E5V4</accession>
<feature type="transmembrane region" description="Helical" evidence="2">
    <location>
        <begin position="91"/>
        <end position="109"/>
    </location>
</feature>
<feature type="region of interest" description="Disordered" evidence="1">
    <location>
        <begin position="124"/>
        <end position="148"/>
    </location>
</feature>
<feature type="transmembrane region" description="Helical" evidence="2">
    <location>
        <begin position="51"/>
        <end position="71"/>
    </location>
</feature>
<comment type="caution">
    <text evidence="3">The sequence shown here is derived from an EMBL/GenBank/DDBJ whole genome shotgun (WGS) entry which is preliminary data.</text>
</comment>
<proteinExistence type="predicted"/>
<dbReference type="AlphaFoldDB" id="A0A841E5V4"/>
<sequence>MRDRLPAWVPRDRNAVILVAAMLVGTFGTGMFLAGSAIFFTTTGGLTEIEFGTGLAVASVAGLAAAVPISSVADWAGPKRVLVIVYLWRSVWFAVLAFTSGPFGFAAAASRPGRRPAVLHPDPAGAHRSRCCGCPTTPASPPRTPSRA</sequence>
<feature type="transmembrane region" description="Helical" evidence="2">
    <location>
        <begin position="15"/>
        <end position="39"/>
    </location>
</feature>
<keyword evidence="2" id="KW-0472">Membrane</keyword>
<dbReference type="RefSeq" id="WP_184634827.1">
    <property type="nucleotide sequence ID" value="NZ_BAABKT010000007.1"/>
</dbReference>
<reference evidence="3 4" key="1">
    <citation type="submission" date="2020-08" db="EMBL/GenBank/DDBJ databases">
        <title>Sequencing the genomes of 1000 actinobacteria strains.</title>
        <authorList>
            <person name="Klenk H.-P."/>
        </authorList>
    </citation>
    <scope>NUCLEOTIDE SEQUENCE [LARGE SCALE GENOMIC DNA]</scope>
    <source>
        <strain evidence="3 4">DSM 44593</strain>
    </source>
</reference>
<dbReference type="EMBL" id="JACHLY010000001">
    <property type="protein sequence ID" value="MBB5998525.1"/>
    <property type="molecule type" value="Genomic_DNA"/>
</dbReference>
<evidence type="ECO:0008006" key="5">
    <source>
        <dbReference type="Google" id="ProtNLM"/>
    </source>
</evidence>
<evidence type="ECO:0000256" key="1">
    <source>
        <dbReference type="SAM" id="MobiDB-lite"/>
    </source>
</evidence>
<gene>
    <name evidence="3" type="ORF">HNR25_002276</name>
</gene>